<dbReference type="InterPro" id="IPR029068">
    <property type="entry name" value="Glyas_Bleomycin-R_OHBP_Dase"/>
</dbReference>
<keyword evidence="5" id="KW-0223">Dioxygenase</keyword>
<reference evidence="6" key="1">
    <citation type="journal article" date="2010" name="Stand. Genomic Sci.">
        <title>Complete genome sequence of 'Thermobaculum terrenum' type strain (YNP1).</title>
        <authorList>
            <person name="Kiss H."/>
            <person name="Cleland D."/>
            <person name="Lapidus A."/>
            <person name="Lucas S."/>
            <person name="Glavina Del Rio T."/>
            <person name="Nolan M."/>
            <person name="Tice H."/>
            <person name="Han C."/>
            <person name="Goodwin L."/>
            <person name="Pitluck S."/>
            <person name="Liolios K."/>
            <person name="Ivanova N."/>
            <person name="Mavromatis K."/>
            <person name="Ovchinnikova G."/>
            <person name="Pati A."/>
            <person name="Chen A."/>
            <person name="Palaniappan K."/>
            <person name="Land M."/>
            <person name="Hauser L."/>
            <person name="Chang Y."/>
            <person name="Jeffries C."/>
            <person name="Lu M."/>
            <person name="Brettin T."/>
            <person name="Detter J."/>
            <person name="Goker M."/>
            <person name="Tindall B."/>
            <person name="Beck B."/>
            <person name="McDermott T."/>
            <person name="Woyke T."/>
            <person name="Bristow J."/>
            <person name="Eisen J."/>
            <person name="Markowitz V."/>
            <person name="Hugenholtz P."/>
            <person name="Kyrpides N."/>
            <person name="Klenk H."/>
            <person name="Cheng J."/>
        </authorList>
    </citation>
    <scope>NUCLEOTIDE SEQUENCE [LARGE SCALE GENOMIC DNA]</scope>
    <source>
        <strain evidence="6">ATCC BAA-798 / YNP1</strain>
    </source>
</reference>
<keyword evidence="6" id="KW-1185">Reference proteome</keyword>
<evidence type="ECO:0000256" key="2">
    <source>
        <dbReference type="ARBA" id="ARBA00021572"/>
    </source>
</evidence>
<dbReference type="HOGENOM" id="CLU_046006_15_5_0"/>
<dbReference type="CDD" id="cd08349">
    <property type="entry name" value="BLMA_like"/>
    <property type="match status" value="1"/>
</dbReference>
<keyword evidence="5" id="KW-0560">Oxidoreductase</keyword>
<dbReference type="InterPro" id="IPR000335">
    <property type="entry name" value="Bleomycin-R"/>
</dbReference>
<dbReference type="AlphaFoldDB" id="D1CIV3"/>
<evidence type="ECO:0000256" key="1">
    <source>
        <dbReference type="ARBA" id="ARBA00011051"/>
    </source>
</evidence>
<dbReference type="PRINTS" id="PR00311">
    <property type="entry name" value="BLEOMYCINRST"/>
</dbReference>
<proteinExistence type="inferred from homology"/>
<evidence type="ECO:0000259" key="4">
    <source>
        <dbReference type="PROSITE" id="PS51819"/>
    </source>
</evidence>
<dbReference type="eggNOG" id="COG0346">
    <property type="taxonomic scope" value="Bacteria"/>
</dbReference>
<dbReference type="GO" id="GO:0046677">
    <property type="term" value="P:response to antibiotic"/>
    <property type="evidence" value="ECO:0007669"/>
    <property type="project" value="UniProtKB-KW"/>
</dbReference>
<sequence length="136" mass="15027">MEAVVGALRAVPALPVRAVEPSVSFYRDVLGFACPHSEEGFAILRWGDVEIHLWAATDESWRARTDGYPVLSGAESFIAGTASCRVEVTGVDALYDRLLPLGVVHPNGRLEDKPWGTREFAVLDPDNNLLTFFERR</sequence>
<dbReference type="Gene3D" id="3.10.180.10">
    <property type="entry name" value="2,3-Dihydroxybiphenyl 1,2-Dioxygenase, domain 1"/>
    <property type="match status" value="1"/>
</dbReference>
<dbReference type="InterPro" id="IPR004360">
    <property type="entry name" value="Glyas_Fos-R_dOase_dom"/>
</dbReference>
<keyword evidence="3" id="KW-0046">Antibiotic resistance</keyword>
<dbReference type="GO" id="GO:0051213">
    <property type="term" value="F:dioxygenase activity"/>
    <property type="evidence" value="ECO:0007669"/>
    <property type="project" value="UniProtKB-KW"/>
</dbReference>
<gene>
    <name evidence="5" type="ordered locus">Tter_2789</name>
</gene>
<evidence type="ECO:0000256" key="3">
    <source>
        <dbReference type="ARBA" id="ARBA00023251"/>
    </source>
</evidence>
<dbReference type="Pfam" id="PF00903">
    <property type="entry name" value="Glyoxalase"/>
    <property type="match status" value="1"/>
</dbReference>
<accession>D1CIV3</accession>
<evidence type="ECO:0000313" key="6">
    <source>
        <dbReference type="Proteomes" id="UP000000323"/>
    </source>
</evidence>
<organism evidence="5 6">
    <name type="scientific">Thermobaculum terrenum (strain ATCC BAA-798 / CCMEE 7001 / YNP1)</name>
    <dbReference type="NCBI Taxonomy" id="525904"/>
    <lineage>
        <taxon>Bacteria</taxon>
        <taxon>Bacillati</taxon>
        <taxon>Chloroflexota</taxon>
        <taxon>Chloroflexia</taxon>
        <taxon>Candidatus Thermobaculales</taxon>
        <taxon>Candidatus Thermobaculaceae</taxon>
        <taxon>Thermobaculum</taxon>
    </lineage>
</organism>
<dbReference type="Proteomes" id="UP000000323">
    <property type="component" value="Chromosome 2"/>
</dbReference>
<dbReference type="InterPro" id="IPR037523">
    <property type="entry name" value="VOC_core"/>
</dbReference>
<dbReference type="KEGG" id="ttr:Tter_2789"/>
<dbReference type="EMBL" id="CP001826">
    <property type="protein sequence ID" value="ACZ43673.1"/>
    <property type="molecule type" value="Genomic_DNA"/>
</dbReference>
<comment type="similarity">
    <text evidence="1">Belongs to the bleomycin resistance protein family.</text>
</comment>
<evidence type="ECO:0000313" key="5">
    <source>
        <dbReference type="EMBL" id="ACZ43673.1"/>
    </source>
</evidence>
<dbReference type="PROSITE" id="PS51819">
    <property type="entry name" value="VOC"/>
    <property type="match status" value="1"/>
</dbReference>
<dbReference type="STRING" id="525904.Tter_2789"/>
<dbReference type="SUPFAM" id="SSF54593">
    <property type="entry name" value="Glyoxalase/Bleomycin resistance protein/Dihydroxybiphenyl dioxygenase"/>
    <property type="match status" value="1"/>
</dbReference>
<protein>
    <recommendedName>
        <fullName evidence="2">Bleomycin resistance protein</fullName>
    </recommendedName>
</protein>
<name>D1CIV3_THET1</name>
<feature type="domain" description="VOC" evidence="4">
    <location>
        <begin position="6"/>
        <end position="135"/>
    </location>
</feature>